<dbReference type="RefSeq" id="WP_304537314.1">
    <property type="nucleotide sequence ID" value="NZ_JAUQOM010000013.1"/>
</dbReference>
<dbReference type="PANTHER" id="PTHR34980">
    <property type="entry name" value="INNER MEMBRANE PROTEIN-RELATED-RELATED"/>
    <property type="match status" value="1"/>
</dbReference>
<evidence type="ECO:0000313" key="2">
    <source>
        <dbReference type="EMBL" id="MDO7836933.1"/>
    </source>
</evidence>
<protein>
    <submittedName>
        <fullName evidence="2">DUF805 domain-containing protein</fullName>
    </submittedName>
</protein>
<dbReference type="EMBL" id="JAUQOM010000013">
    <property type="protein sequence ID" value="MDO7836933.1"/>
    <property type="molecule type" value="Genomic_DNA"/>
</dbReference>
<dbReference type="PANTHER" id="PTHR34980:SF2">
    <property type="entry name" value="INNER MEMBRANE PROTEIN YHAH-RELATED"/>
    <property type="match status" value="1"/>
</dbReference>
<dbReference type="Pfam" id="PF05656">
    <property type="entry name" value="DUF805"/>
    <property type="match status" value="1"/>
</dbReference>
<reference evidence="2" key="1">
    <citation type="submission" date="2023-07" db="EMBL/GenBank/DDBJ databases">
        <title>Bacterial whole genome sequence for Sphingobium sp. HBC34.</title>
        <authorList>
            <person name="Le V."/>
            <person name="Ko S.-R."/>
            <person name="Ahn C.-Y."/>
            <person name="Oh H.-M."/>
        </authorList>
    </citation>
    <scope>NUCLEOTIDE SEQUENCE</scope>
    <source>
        <strain evidence="2">HBC34</strain>
    </source>
</reference>
<sequence length="132" mass="15079">MEYMFLPLRRYADFSGRSRRKEYWMFALFYFLLLGALFVMSDITGGDSGRFGSPLIILFGIAILALFIPSLAVQVRRFHDQDKSGWFVLLNFIPYVGGIIVLVFMCLEGTRGENRFGPDPKQTAMDVGDIFN</sequence>
<keyword evidence="3" id="KW-1185">Reference proteome</keyword>
<evidence type="ECO:0000256" key="1">
    <source>
        <dbReference type="SAM" id="Phobius"/>
    </source>
</evidence>
<dbReference type="InterPro" id="IPR008523">
    <property type="entry name" value="DUF805"/>
</dbReference>
<organism evidence="2 3">
    <name type="scientific">Sphingobium cyanobacteriorum</name>
    <dbReference type="NCBI Taxonomy" id="3063954"/>
    <lineage>
        <taxon>Bacteria</taxon>
        <taxon>Pseudomonadati</taxon>
        <taxon>Pseudomonadota</taxon>
        <taxon>Alphaproteobacteria</taxon>
        <taxon>Sphingomonadales</taxon>
        <taxon>Sphingomonadaceae</taxon>
        <taxon>Sphingobium</taxon>
    </lineage>
</organism>
<feature type="transmembrane region" description="Helical" evidence="1">
    <location>
        <begin position="55"/>
        <end position="73"/>
    </location>
</feature>
<keyword evidence="1" id="KW-0472">Membrane</keyword>
<name>A0ABT8ZS54_9SPHN</name>
<accession>A0ABT8ZS54</accession>
<gene>
    <name evidence="2" type="ORF">Q4610_17945</name>
</gene>
<evidence type="ECO:0000313" key="3">
    <source>
        <dbReference type="Proteomes" id="UP001176471"/>
    </source>
</evidence>
<comment type="caution">
    <text evidence="2">The sequence shown here is derived from an EMBL/GenBank/DDBJ whole genome shotgun (WGS) entry which is preliminary data.</text>
</comment>
<keyword evidence="1" id="KW-1133">Transmembrane helix</keyword>
<proteinExistence type="predicted"/>
<dbReference type="Proteomes" id="UP001176471">
    <property type="component" value="Unassembled WGS sequence"/>
</dbReference>
<keyword evidence="1" id="KW-0812">Transmembrane</keyword>
<feature type="transmembrane region" description="Helical" evidence="1">
    <location>
        <begin position="23"/>
        <end position="43"/>
    </location>
</feature>
<feature type="transmembrane region" description="Helical" evidence="1">
    <location>
        <begin position="85"/>
        <end position="105"/>
    </location>
</feature>